<dbReference type="PANTHER" id="PTHR11954">
    <property type="entry name" value="D-DOPACHROME DECARBOXYLASE"/>
    <property type="match status" value="1"/>
</dbReference>
<dbReference type="GO" id="GO:0050178">
    <property type="term" value="F:phenylpyruvate tautomerase activity"/>
    <property type="evidence" value="ECO:0007669"/>
    <property type="project" value="TreeGrafter"/>
</dbReference>
<dbReference type="Proteomes" id="UP000887575">
    <property type="component" value="Unassembled WGS sequence"/>
</dbReference>
<dbReference type="SUPFAM" id="SSF55331">
    <property type="entry name" value="Tautomerase/MIF"/>
    <property type="match status" value="1"/>
</dbReference>
<accession>A0AAF3F191</accession>
<dbReference type="Gene3D" id="3.30.429.10">
    <property type="entry name" value="Macrophage Migration Inhibitory Factor"/>
    <property type="match status" value="1"/>
</dbReference>
<dbReference type="Pfam" id="PF01187">
    <property type="entry name" value="MIF"/>
    <property type="match status" value="1"/>
</dbReference>
<dbReference type="WBParaSite" id="MBELARI_LOCUS20283">
    <property type="protein sequence ID" value="MBELARI_LOCUS20283"/>
    <property type="gene ID" value="MBELARI_LOCUS20283"/>
</dbReference>
<comment type="similarity">
    <text evidence="1">Belongs to the MIF family.</text>
</comment>
<proteinExistence type="inferred from homology"/>
<dbReference type="GO" id="GO:0005615">
    <property type="term" value="C:extracellular space"/>
    <property type="evidence" value="ECO:0007669"/>
    <property type="project" value="TreeGrafter"/>
</dbReference>
<dbReference type="PANTHER" id="PTHR11954:SF37">
    <property type="entry name" value="MIF-LIKE PROTEIN MIF-2"/>
    <property type="match status" value="1"/>
</dbReference>
<sequence>MPVLRVVTSLASRQVPPDFETGLPKVIAAIMNKDLSRFWLELTTDARLTLGGSSEPAACVFVKSIGCVSAAETPNLTEKITAFCEEKLQLPKDRIGIQFFDLDPNLIARGGLTVAEKSKQ</sequence>
<reference evidence="3" key="1">
    <citation type="submission" date="2024-02" db="UniProtKB">
        <authorList>
            <consortium name="WormBaseParasite"/>
        </authorList>
    </citation>
    <scope>IDENTIFICATION</scope>
</reference>
<dbReference type="GO" id="GO:0005125">
    <property type="term" value="F:cytokine activity"/>
    <property type="evidence" value="ECO:0007669"/>
    <property type="project" value="TreeGrafter"/>
</dbReference>
<dbReference type="AlphaFoldDB" id="A0AAF3F191"/>
<keyword evidence="2" id="KW-1185">Reference proteome</keyword>
<organism evidence="2 3">
    <name type="scientific">Mesorhabditis belari</name>
    <dbReference type="NCBI Taxonomy" id="2138241"/>
    <lineage>
        <taxon>Eukaryota</taxon>
        <taxon>Metazoa</taxon>
        <taxon>Ecdysozoa</taxon>
        <taxon>Nematoda</taxon>
        <taxon>Chromadorea</taxon>
        <taxon>Rhabditida</taxon>
        <taxon>Rhabditina</taxon>
        <taxon>Rhabditomorpha</taxon>
        <taxon>Rhabditoidea</taxon>
        <taxon>Rhabditidae</taxon>
        <taxon>Mesorhabditinae</taxon>
        <taxon>Mesorhabditis</taxon>
    </lineage>
</organism>
<evidence type="ECO:0000313" key="3">
    <source>
        <dbReference type="WBParaSite" id="MBELARI_LOCUS20283"/>
    </source>
</evidence>
<evidence type="ECO:0000256" key="1">
    <source>
        <dbReference type="ARBA" id="ARBA00005851"/>
    </source>
</evidence>
<protein>
    <submittedName>
        <fullName evidence="3">Macrophage migration inhibitory factor</fullName>
    </submittedName>
</protein>
<name>A0AAF3F191_9BILA</name>
<dbReference type="InterPro" id="IPR014347">
    <property type="entry name" value="Tautomerase/MIF_sf"/>
</dbReference>
<dbReference type="InterPro" id="IPR001398">
    <property type="entry name" value="Macrophage_inhib_fac"/>
</dbReference>
<evidence type="ECO:0000313" key="2">
    <source>
        <dbReference type="Proteomes" id="UP000887575"/>
    </source>
</evidence>